<evidence type="ECO:0000313" key="10">
    <source>
        <dbReference type="Proteomes" id="UP000288603"/>
    </source>
</evidence>
<name>A0A3S4A379_9MICO</name>
<evidence type="ECO:0000256" key="5">
    <source>
        <dbReference type="ARBA" id="ARBA00023136"/>
    </source>
</evidence>
<evidence type="ECO:0000256" key="7">
    <source>
        <dbReference type="SAM" id="SignalP"/>
    </source>
</evidence>
<keyword evidence="6" id="KW-0449">Lipoprotein</keyword>
<evidence type="ECO:0000256" key="1">
    <source>
        <dbReference type="ARBA" id="ARBA00004193"/>
    </source>
</evidence>
<proteinExistence type="inferred from homology"/>
<dbReference type="RefSeq" id="WP_128499908.1">
    <property type="nucleotide sequence ID" value="NZ_RZNC01000005.1"/>
</dbReference>
<evidence type="ECO:0000313" key="9">
    <source>
        <dbReference type="EMBL" id="RWZ59336.1"/>
    </source>
</evidence>
<reference evidence="9 10" key="1">
    <citation type="submission" date="2018-12" db="EMBL/GenBank/DDBJ databases">
        <authorList>
            <person name="Li F."/>
        </authorList>
    </citation>
    <scope>NUCLEOTIDE SEQUENCE [LARGE SCALE GENOMIC DNA]</scope>
    <source>
        <strain evidence="9 10">8H24J-4-2</strain>
    </source>
</reference>
<dbReference type="OrthoDB" id="7327509at2"/>
<dbReference type="InterPro" id="IPR003760">
    <property type="entry name" value="PnrA-like"/>
</dbReference>
<evidence type="ECO:0000256" key="2">
    <source>
        <dbReference type="ARBA" id="ARBA00008610"/>
    </source>
</evidence>
<accession>A0A3S4A379</accession>
<dbReference type="Proteomes" id="UP000288603">
    <property type="component" value="Unassembled WGS sequence"/>
</dbReference>
<dbReference type="PANTHER" id="PTHR34296">
    <property type="entry name" value="TRANSCRIPTIONAL ACTIVATOR PROTEIN MED"/>
    <property type="match status" value="1"/>
</dbReference>
<evidence type="ECO:0000256" key="3">
    <source>
        <dbReference type="ARBA" id="ARBA00022475"/>
    </source>
</evidence>
<dbReference type="SUPFAM" id="SSF53822">
    <property type="entry name" value="Periplasmic binding protein-like I"/>
    <property type="match status" value="1"/>
</dbReference>
<dbReference type="EMBL" id="RZNC01000005">
    <property type="protein sequence ID" value="RWZ59336.1"/>
    <property type="molecule type" value="Genomic_DNA"/>
</dbReference>
<keyword evidence="4 7" id="KW-0732">Signal</keyword>
<dbReference type="AlphaFoldDB" id="A0A3S4A379"/>
<organism evidence="9 10">
    <name type="scientific">Labedella populi</name>
    <dbReference type="NCBI Taxonomy" id="2498850"/>
    <lineage>
        <taxon>Bacteria</taxon>
        <taxon>Bacillati</taxon>
        <taxon>Actinomycetota</taxon>
        <taxon>Actinomycetes</taxon>
        <taxon>Micrococcales</taxon>
        <taxon>Microbacteriaceae</taxon>
        <taxon>Labedella</taxon>
    </lineage>
</organism>
<comment type="caution">
    <text evidence="9">The sequence shown here is derived from an EMBL/GenBank/DDBJ whole genome shotgun (WGS) entry which is preliminary data.</text>
</comment>
<evidence type="ECO:0000256" key="4">
    <source>
        <dbReference type="ARBA" id="ARBA00022729"/>
    </source>
</evidence>
<feature type="chain" id="PRO_5039494363" evidence="7">
    <location>
        <begin position="27"/>
        <end position="366"/>
    </location>
</feature>
<dbReference type="Pfam" id="PF02608">
    <property type="entry name" value="Bmp"/>
    <property type="match status" value="1"/>
</dbReference>
<comment type="similarity">
    <text evidence="2">Belongs to the BMP lipoprotein family.</text>
</comment>
<keyword evidence="5" id="KW-0472">Membrane</keyword>
<sequence>MNGYTSGARRSRASRVLILTVSGALAVALTACSSGRGGSGDTGGTDDSAGTDVTQFALVAPENESDYGYNQAGIDAANGAAEELGIDVTIVPDAGYDNIETVLNQVADGGAQFIVAHASGYNVGAAAAAAAKNVPILIQDAGEEENVPDLIAAVKPEGQEGGYLAGVAAAMATTSKTVGIVVSADNANWFAMSSGFAEGVYSVDPTIQVLYTSVGPAAYADAAGGKTATEQIIASGADVVFGMGDGATLGYLQAIEASEGVMYIADIGDVTPGLNDTSKLLTSVRWNYEPAYVQAIKDIEAGTFGESTYPVDVENGGMYLQETDALTPEIMTAVEEASTAIADGSITPTIATSADEVAGIIAAKGE</sequence>
<dbReference type="PANTHER" id="PTHR34296:SF2">
    <property type="entry name" value="ABC TRANSPORTER GUANOSINE-BINDING PROTEIN NUPN"/>
    <property type="match status" value="1"/>
</dbReference>
<dbReference type="InterPro" id="IPR028082">
    <property type="entry name" value="Peripla_BP_I"/>
</dbReference>
<evidence type="ECO:0000256" key="6">
    <source>
        <dbReference type="ARBA" id="ARBA00023288"/>
    </source>
</evidence>
<keyword evidence="10" id="KW-1185">Reference proteome</keyword>
<gene>
    <name evidence="9" type="ORF">ELQ92_13875</name>
</gene>
<protein>
    <submittedName>
        <fullName evidence="9">BMP family ABC transporter substrate-binding protein</fullName>
    </submittedName>
</protein>
<keyword evidence="3" id="KW-1003">Cell membrane</keyword>
<dbReference type="Gene3D" id="3.40.50.2300">
    <property type="match status" value="2"/>
</dbReference>
<comment type="subcellular location">
    <subcellularLocation>
        <location evidence="1">Cell membrane</location>
        <topology evidence="1">Lipid-anchor</topology>
    </subcellularLocation>
</comment>
<feature type="domain" description="ABC transporter substrate-binding protein PnrA-like" evidence="8">
    <location>
        <begin position="56"/>
        <end position="334"/>
    </location>
</feature>
<feature type="signal peptide" evidence="7">
    <location>
        <begin position="1"/>
        <end position="26"/>
    </location>
</feature>
<evidence type="ECO:0000259" key="8">
    <source>
        <dbReference type="Pfam" id="PF02608"/>
    </source>
</evidence>
<dbReference type="GO" id="GO:0005886">
    <property type="term" value="C:plasma membrane"/>
    <property type="evidence" value="ECO:0007669"/>
    <property type="project" value="UniProtKB-SubCell"/>
</dbReference>
<dbReference type="InterPro" id="IPR050957">
    <property type="entry name" value="BMP_lipoprotein"/>
</dbReference>